<dbReference type="Gene3D" id="2.40.160.20">
    <property type="match status" value="1"/>
</dbReference>
<organism evidence="2 3">
    <name type="scientific">Campylobacter portucalensis</name>
    <dbReference type="NCBI Taxonomy" id="2608384"/>
    <lineage>
        <taxon>Bacteria</taxon>
        <taxon>Pseudomonadati</taxon>
        <taxon>Campylobacterota</taxon>
        <taxon>Epsilonproteobacteria</taxon>
        <taxon>Campylobacterales</taxon>
        <taxon>Campylobacteraceae</taxon>
        <taxon>Campylobacter</taxon>
    </lineage>
</organism>
<keyword evidence="3" id="KW-1185">Reference proteome</keyword>
<feature type="chain" id="PRO_5026692262" evidence="1">
    <location>
        <begin position="22"/>
        <end position="205"/>
    </location>
</feature>
<accession>A0A6L5WH73</accession>
<gene>
    <name evidence="2" type="ORF">F1B92_00785</name>
</gene>
<dbReference type="AlphaFoldDB" id="A0A6L5WH73"/>
<reference evidence="2 3" key="1">
    <citation type="submission" date="2019-09" db="EMBL/GenBank/DDBJ databases">
        <authorList>
            <person name="Silva M."/>
            <person name="Pereira G."/>
            <person name="Lopes-Da-Costa L."/>
            <person name="Silva E."/>
        </authorList>
    </citation>
    <scope>NUCLEOTIDE SEQUENCE [LARGE SCALE GENOMIC DNA]</scope>
    <source>
        <strain evidence="2 3">FMV-PI01</strain>
    </source>
</reference>
<reference evidence="2 3" key="2">
    <citation type="submission" date="2020-03" db="EMBL/GenBank/DDBJ databases">
        <title>Campylobacter portucalensis sp. nov., a new species of Campylobacter isolated from the reproductive tract of bulls.</title>
        <authorList>
            <person name="Silva M.F."/>
            <person name="Pereira G."/>
            <person name="Carneiro C."/>
            <person name="Hemphill A."/>
            <person name="Mateus L."/>
            <person name="Lopes-Da-Costa L."/>
            <person name="Silva E."/>
        </authorList>
    </citation>
    <scope>NUCLEOTIDE SEQUENCE [LARGE SCALE GENOMIC DNA]</scope>
    <source>
        <strain evidence="2 3">FMV-PI01</strain>
    </source>
</reference>
<sequence length="205" mass="22704">MKNLVKLSFVASLLVASSLNAHKGAFVGFEGGYNNFSLSLETKGSSSEKFDASKSNFGLGIKGGYSFGEFRVYGAYEYISKIKHNKEKNQMDATIHEIYLGADWTPEIATDLRAVIGAYTGSSIIHGGVKINKDSQRGTIDYTVAGWLIGAKLGLEYIVADHHGIEVGMKYNYTEFSNFNDDQKFTIDDITNKNLKAYLGYSYYF</sequence>
<evidence type="ECO:0000313" key="3">
    <source>
        <dbReference type="Proteomes" id="UP000476338"/>
    </source>
</evidence>
<name>A0A6L5WH73_9BACT</name>
<dbReference type="EMBL" id="VWSJ01000001">
    <property type="protein sequence ID" value="MSN95742.1"/>
    <property type="molecule type" value="Genomic_DNA"/>
</dbReference>
<feature type="signal peptide" evidence="1">
    <location>
        <begin position="1"/>
        <end position="21"/>
    </location>
</feature>
<dbReference type="RefSeq" id="WP_154570013.1">
    <property type="nucleotide sequence ID" value="NZ_VWSJ01000001.1"/>
</dbReference>
<proteinExistence type="predicted"/>
<protein>
    <submittedName>
        <fullName evidence="2">Porin family protein</fullName>
    </submittedName>
</protein>
<evidence type="ECO:0000256" key="1">
    <source>
        <dbReference type="SAM" id="SignalP"/>
    </source>
</evidence>
<keyword evidence="1" id="KW-0732">Signal</keyword>
<dbReference type="SUPFAM" id="SSF56925">
    <property type="entry name" value="OMPA-like"/>
    <property type="match status" value="1"/>
</dbReference>
<dbReference type="Proteomes" id="UP000476338">
    <property type="component" value="Unassembled WGS sequence"/>
</dbReference>
<dbReference type="InterPro" id="IPR011250">
    <property type="entry name" value="OMP/PagP_B-barrel"/>
</dbReference>
<evidence type="ECO:0000313" key="2">
    <source>
        <dbReference type="EMBL" id="MSN95742.1"/>
    </source>
</evidence>
<comment type="caution">
    <text evidence="2">The sequence shown here is derived from an EMBL/GenBank/DDBJ whole genome shotgun (WGS) entry which is preliminary data.</text>
</comment>